<proteinExistence type="predicted"/>
<evidence type="ECO:0000256" key="3">
    <source>
        <dbReference type="ARBA" id="ARBA00022833"/>
    </source>
</evidence>
<evidence type="ECO:0000256" key="2">
    <source>
        <dbReference type="ARBA" id="ARBA00022723"/>
    </source>
</evidence>
<keyword evidence="6" id="KW-1185">Reference proteome</keyword>
<feature type="region of interest" description="Disordered" evidence="4">
    <location>
        <begin position="81"/>
        <end position="132"/>
    </location>
</feature>
<evidence type="ECO:0000313" key="5">
    <source>
        <dbReference type="EMBL" id="MCY1014121.1"/>
    </source>
</evidence>
<dbReference type="InterPro" id="IPR011032">
    <property type="entry name" value="GroES-like_sf"/>
</dbReference>
<dbReference type="Gene3D" id="3.90.180.10">
    <property type="entry name" value="Medium-chain alcohol dehydrogenases, catalytic domain"/>
    <property type="match status" value="1"/>
</dbReference>
<sequence>MAREIMGHSPAGLFGYSHMMGGFWGGQAEYLRVPFADVGPLKIESELTDEQVLFLSDIFPTGYFTADLCGIEPGDTVAVGLRAGRADDDPQRLDAGGGPGGGDRPRPRAPAHGRGRQGRSHQFRGDAGLVIN</sequence>
<evidence type="ECO:0000313" key="6">
    <source>
        <dbReference type="Proteomes" id="UP001150924"/>
    </source>
</evidence>
<dbReference type="GO" id="GO:0046872">
    <property type="term" value="F:metal ion binding"/>
    <property type="evidence" value="ECO:0007669"/>
    <property type="project" value="UniProtKB-KW"/>
</dbReference>
<keyword evidence="2" id="KW-0479">Metal-binding</keyword>
<evidence type="ECO:0000256" key="1">
    <source>
        <dbReference type="ARBA" id="ARBA00001947"/>
    </source>
</evidence>
<comment type="caution">
    <text evidence="5">The sequence shown here is derived from an EMBL/GenBank/DDBJ whole genome shotgun (WGS) entry which is preliminary data.</text>
</comment>
<dbReference type="SUPFAM" id="SSF50129">
    <property type="entry name" value="GroES-like"/>
    <property type="match status" value="1"/>
</dbReference>
<dbReference type="AlphaFoldDB" id="A0A9X3F9Z3"/>
<reference evidence="5" key="1">
    <citation type="submission" date="2022-11" db="EMBL/GenBank/DDBJ databases">
        <title>Minimal conservation of predation-associated metabolite biosynthetic gene clusters underscores biosynthetic potential of Myxococcota including descriptions for ten novel species: Archangium lansinium sp. nov., Myxococcus landrumus sp. nov., Nannocystis bai.</title>
        <authorList>
            <person name="Ahearne A."/>
            <person name="Stevens C."/>
            <person name="Phillips K."/>
        </authorList>
    </citation>
    <scope>NUCLEOTIDE SEQUENCE</scope>
    <source>
        <strain evidence="5">Na p29</strain>
    </source>
</reference>
<dbReference type="PANTHER" id="PTHR42813">
    <property type="entry name" value="ZINC-TYPE ALCOHOL DEHYDROGENASE-LIKE"/>
    <property type="match status" value="1"/>
</dbReference>
<gene>
    <name evidence="5" type="ORF">OV079_53135</name>
</gene>
<dbReference type="EMBL" id="JAPNKE010000002">
    <property type="protein sequence ID" value="MCY1014121.1"/>
    <property type="molecule type" value="Genomic_DNA"/>
</dbReference>
<feature type="compositionally biased region" description="Basic residues" evidence="4">
    <location>
        <begin position="107"/>
        <end position="122"/>
    </location>
</feature>
<dbReference type="Proteomes" id="UP001150924">
    <property type="component" value="Unassembled WGS sequence"/>
</dbReference>
<dbReference type="Gene3D" id="3.40.50.720">
    <property type="entry name" value="NAD(P)-binding Rossmann-like Domain"/>
    <property type="match status" value="1"/>
</dbReference>
<accession>A0A9X3F9Z3</accession>
<organism evidence="5 6">
    <name type="scientific">Nannocystis pusilla</name>
    <dbReference type="NCBI Taxonomy" id="889268"/>
    <lineage>
        <taxon>Bacteria</taxon>
        <taxon>Pseudomonadati</taxon>
        <taxon>Myxococcota</taxon>
        <taxon>Polyangia</taxon>
        <taxon>Nannocystales</taxon>
        <taxon>Nannocystaceae</taxon>
        <taxon>Nannocystis</taxon>
    </lineage>
</organism>
<dbReference type="PANTHER" id="PTHR42813:SF2">
    <property type="entry name" value="DEHYDROGENASE, ZINC-CONTAINING, PUTATIVE (AFU_ORTHOLOGUE AFUA_2G02810)-RELATED"/>
    <property type="match status" value="1"/>
</dbReference>
<name>A0A9X3F9Z3_9BACT</name>
<comment type="cofactor">
    <cofactor evidence="1">
        <name>Zn(2+)</name>
        <dbReference type="ChEBI" id="CHEBI:29105"/>
    </cofactor>
</comment>
<evidence type="ECO:0000256" key="4">
    <source>
        <dbReference type="SAM" id="MobiDB-lite"/>
    </source>
</evidence>
<keyword evidence="3" id="KW-0862">Zinc</keyword>
<protein>
    <submittedName>
        <fullName evidence="5">Uncharacterized protein</fullName>
    </submittedName>
</protein>